<dbReference type="Proteomes" id="UP001303160">
    <property type="component" value="Unassembled WGS sequence"/>
</dbReference>
<organism evidence="2 3">
    <name type="scientific">Triangularia verruculosa</name>
    <dbReference type="NCBI Taxonomy" id="2587418"/>
    <lineage>
        <taxon>Eukaryota</taxon>
        <taxon>Fungi</taxon>
        <taxon>Dikarya</taxon>
        <taxon>Ascomycota</taxon>
        <taxon>Pezizomycotina</taxon>
        <taxon>Sordariomycetes</taxon>
        <taxon>Sordariomycetidae</taxon>
        <taxon>Sordariales</taxon>
        <taxon>Podosporaceae</taxon>
        <taxon>Triangularia</taxon>
    </lineage>
</organism>
<evidence type="ECO:0000313" key="2">
    <source>
        <dbReference type="EMBL" id="KAK4195476.1"/>
    </source>
</evidence>
<evidence type="ECO:0000256" key="1">
    <source>
        <dbReference type="SAM" id="MobiDB-lite"/>
    </source>
</evidence>
<feature type="compositionally biased region" description="Low complexity" evidence="1">
    <location>
        <begin position="78"/>
        <end position="88"/>
    </location>
</feature>
<protein>
    <submittedName>
        <fullName evidence="2">Uncharacterized protein</fullName>
    </submittedName>
</protein>
<name>A0AAN6X884_9PEZI</name>
<keyword evidence="3" id="KW-1185">Reference proteome</keyword>
<reference evidence="2" key="2">
    <citation type="submission" date="2023-05" db="EMBL/GenBank/DDBJ databases">
        <authorList>
            <consortium name="Lawrence Berkeley National Laboratory"/>
            <person name="Steindorff A."/>
            <person name="Hensen N."/>
            <person name="Bonometti L."/>
            <person name="Westerberg I."/>
            <person name="Brannstrom I.O."/>
            <person name="Guillou S."/>
            <person name="Cros-Aarteil S."/>
            <person name="Calhoun S."/>
            <person name="Haridas S."/>
            <person name="Kuo A."/>
            <person name="Mondo S."/>
            <person name="Pangilinan J."/>
            <person name="Riley R."/>
            <person name="Labutti K."/>
            <person name="Andreopoulos B."/>
            <person name="Lipzen A."/>
            <person name="Chen C."/>
            <person name="Yanf M."/>
            <person name="Daum C."/>
            <person name="Ng V."/>
            <person name="Clum A."/>
            <person name="Ohm R."/>
            <person name="Martin F."/>
            <person name="Silar P."/>
            <person name="Natvig D."/>
            <person name="Lalanne C."/>
            <person name="Gautier V."/>
            <person name="Ament-Velasquez S.L."/>
            <person name="Kruys A."/>
            <person name="Hutchinson M.I."/>
            <person name="Powell A.J."/>
            <person name="Barry K."/>
            <person name="Miller A.N."/>
            <person name="Grigoriev I.V."/>
            <person name="Debuchy R."/>
            <person name="Gladieux P."/>
            <person name="Thoren M.H."/>
            <person name="Johannesson H."/>
        </authorList>
    </citation>
    <scope>NUCLEOTIDE SEQUENCE</scope>
    <source>
        <strain evidence="2">CBS 315.58</strain>
    </source>
</reference>
<dbReference type="EMBL" id="MU864012">
    <property type="protein sequence ID" value="KAK4195476.1"/>
    <property type="molecule type" value="Genomic_DNA"/>
</dbReference>
<gene>
    <name evidence="2" type="ORF">QBC40DRAFT_19994</name>
</gene>
<sequence>MVPQPASKRIIFPDLGPLVEPSMGKGMHSWQIVRAITFVLGDCADIAQSLAAEYKPPRNPETVPAQSSTSESPERSTSESPKNSASESSISPLLEILGCLCLTARTGTPLARPSSLQSPSPDRIPQAEPRPEVRFELLSLCEQLVAGGNDLGAAIVARRSKPGFSGGRFLCGELRNTYQQIKQDLEVSMKKALKDRSTVDWTVVSEWRASATRLIEAAVKDTRG</sequence>
<accession>A0AAN6X884</accession>
<comment type="caution">
    <text evidence="2">The sequence shown here is derived from an EMBL/GenBank/DDBJ whole genome shotgun (WGS) entry which is preliminary data.</text>
</comment>
<proteinExistence type="predicted"/>
<feature type="region of interest" description="Disordered" evidence="1">
    <location>
        <begin position="54"/>
        <end position="88"/>
    </location>
</feature>
<reference evidence="2" key="1">
    <citation type="journal article" date="2023" name="Mol. Phylogenet. Evol.">
        <title>Genome-scale phylogeny and comparative genomics of the fungal order Sordariales.</title>
        <authorList>
            <person name="Hensen N."/>
            <person name="Bonometti L."/>
            <person name="Westerberg I."/>
            <person name="Brannstrom I.O."/>
            <person name="Guillou S."/>
            <person name="Cros-Aarteil S."/>
            <person name="Calhoun S."/>
            <person name="Haridas S."/>
            <person name="Kuo A."/>
            <person name="Mondo S."/>
            <person name="Pangilinan J."/>
            <person name="Riley R."/>
            <person name="LaButti K."/>
            <person name="Andreopoulos B."/>
            <person name="Lipzen A."/>
            <person name="Chen C."/>
            <person name="Yan M."/>
            <person name="Daum C."/>
            <person name="Ng V."/>
            <person name="Clum A."/>
            <person name="Steindorff A."/>
            <person name="Ohm R.A."/>
            <person name="Martin F."/>
            <person name="Silar P."/>
            <person name="Natvig D.O."/>
            <person name="Lalanne C."/>
            <person name="Gautier V."/>
            <person name="Ament-Velasquez S.L."/>
            <person name="Kruys A."/>
            <person name="Hutchinson M.I."/>
            <person name="Powell A.J."/>
            <person name="Barry K."/>
            <person name="Miller A.N."/>
            <person name="Grigoriev I.V."/>
            <person name="Debuchy R."/>
            <person name="Gladieux P."/>
            <person name="Hiltunen Thoren M."/>
            <person name="Johannesson H."/>
        </authorList>
    </citation>
    <scope>NUCLEOTIDE SEQUENCE</scope>
    <source>
        <strain evidence="2">CBS 315.58</strain>
    </source>
</reference>
<evidence type="ECO:0000313" key="3">
    <source>
        <dbReference type="Proteomes" id="UP001303160"/>
    </source>
</evidence>
<dbReference type="AlphaFoldDB" id="A0AAN6X884"/>